<dbReference type="Pfam" id="PF07589">
    <property type="entry name" value="PEP-CTERM"/>
    <property type="match status" value="1"/>
</dbReference>
<feature type="domain" description="Ice-binding protein C-terminal" evidence="2">
    <location>
        <begin position="179"/>
        <end position="195"/>
    </location>
</feature>
<reference evidence="3 4" key="1">
    <citation type="journal article" date="2013" name="Antonie Van Leeuwenhoek">
        <title>Echinimonas agarilytica gen. nov., sp. nov., a new gammaproteobacterium isolated from the sea urchin Strongylocentrotus intermedius.</title>
        <authorList>
            <person name="Nedashkovskaya O.I."/>
            <person name="Stenkova A.M."/>
            <person name="Zhukova N.V."/>
            <person name="Van Trappen S."/>
            <person name="Lee J.S."/>
            <person name="Kim S.B."/>
        </authorList>
    </citation>
    <scope>NUCLEOTIDE SEQUENCE [LARGE SCALE GENOMIC DNA]</scope>
    <source>
        <strain evidence="3 4">KMM 6351</strain>
    </source>
</reference>
<keyword evidence="1" id="KW-0732">Signal</keyword>
<organism evidence="3 4">
    <name type="scientific">Echinimonas agarilytica</name>
    <dbReference type="NCBI Taxonomy" id="1215918"/>
    <lineage>
        <taxon>Bacteria</taxon>
        <taxon>Pseudomonadati</taxon>
        <taxon>Pseudomonadota</taxon>
        <taxon>Gammaproteobacteria</taxon>
        <taxon>Alteromonadales</taxon>
        <taxon>Echinimonadaceae</taxon>
        <taxon>Echinimonas</taxon>
    </lineage>
</organism>
<dbReference type="Proteomes" id="UP001165393">
    <property type="component" value="Unassembled WGS sequence"/>
</dbReference>
<accession>A0AA41W813</accession>
<dbReference type="Gene3D" id="2.60.40.680">
    <property type="match status" value="1"/>
</dbReference>
<dbReference type="GO" id="GO:0030246">
    <property type="term" value="F:carbohydrate binding"/>
    <property type="evidence" value="ECO:0007669"/>
    <property type="project" value="InterPro"/>
</dbReference>
<name>A0AA41W813_9GAMM</name>
<protein>
    <submittedName>
        <fullName evidence="3">Cohesin domain-containing protein</fullName>
    </submittedName>
</protein>
<keyword evidence="4" id="KW-1185">Reference proteome</keyword>
<evidence type="ECO:0000313" key="4">
    <source>
        <dbReference type="Proteomes" id="UP001165393"/>
    </source>
</evidence>
<dbReference type="SUPFAM" id="SSF49384">
    <property type="entry name" value="Carbohydrate-binding domain"/>
    <property type="match status" value="1"/>
</dbReference>
<dbReference type="EMBL" id="JAMQGP010000004">
    <property type="protein sequence ID" value="MCM2680177.1"/>
    <property type="molecule type" value="Genomic_DNA"/>
</dbReference>
<proteinExistence type="predicted"/>
<evidence type="ECO:0000256" key="1">
    <source>
        <dbReference type="SAM" id="SignalP"/>
    </source>
</evidence>
<dbReference type="AlphaFoldDB" id="A0AA41W813"/>
<evidence type="ECO:0000313" key="3">
    <source>
        <dbReference type="EMBL" id="MCM2680177.1"/>
    </source>
</evidence>
<dbReference type="InterPro" id="IPR013424">
    <property type="entry name" value="Ice-binding_C"/>
</dbReference>
<dbReference type="RefSeq" id="WP_251261597.1">
    <property type="nucleotide sequence ID" value="NZ_JAMQGP010000004.1"/>
</dbReference>
<evidence type="ECO:0000259" key="2">
    <source>
        <dbReference type="Pfam" id="PF07589"/>
    </source>
</evidence>
<feature type="chain" id="PRO_5041443542" evidence="1">
    <location>
        <begin position="26"/>
        <end position="202"/>
    </location>
</feature>
<sequence length="202" mass="20837">MFKKLRTYCAAICVLVFVGMPQSHALLLSATPSDTDINVGDVVSISVQIEGLNSPGAPSLGAFDINLGFDNSLLQFSDIRFGNGLDAGLFGSLSSHSPNLSVLNAFEVSFESFADLSALQPASFELFEADFEAIATGDAVFDVVPPTLLSLAGGGALSVTGATGANVSIIKATNPSSSSIPEPSVMLLMCLGLLACRKSIKS</sequence>
<comment type="caution">
    <text evidence="3">The sequence shown here is derived from an EMBL/GenBank/DDBJ whole genome shotgun (WGS) entry which is preliminary data.</text>
</comment>
<feature type="signal peptide" evidence="1">
    <location>
        <begin position="1"/>
        <end position="25"/>
    </location>
</feature>
<dbReference type="InterPro" id="IPR008965">
    <property type="entry name" value="CBM2/CBM3_carb-bd_dom_sf"/>
</dbReference>
<dbReference type="CDD" id="cd08547">
    <property type="entry name" value="Type_II_cohesin"/>
    <property type="match status" value="1"/>
</dbReference>
<gene>
    <name evidence="3" type="ORF">NAF29_10920</name>
</gene>